<accession>A0A1L3ZZN2</accession>
<evidence type="ECO:0000256" key="4">
    <source>
        <dbReference type="ARBA" id="ARBA00023033"/>
    </source>
</evidence>
<evidence type="ECO:0000256" key="3">
    <source>
        <dbReference type="ARBA" id="ARBA00023002"/>
    </source>
</evidence>
<dbReference type="EMBL" id="CP018221">
    <property type="protein sequence ID" value="API61087.1"/>
    <property type="molecule type" value="Genomic_DNA"/>
</dbReference>
<evidence type="ECO:0000259" key="5">
    <source>
        <dbReference type="Pfam" id="PF00296"/>
    </source>
</evidence>
<dbReference type="KEGG" id="sphj:BSL82_10860"/>
<evidence type="ECO:0000256" key="1">
    <source>
        <dbReference type="ARBA" id="ARBA00022630"/>
    </source>
</evidence>
<dbReference type="CDD" id="cd01094">
    <property type="entry name" value="Alkanesulfonate_monoxygenase"/>
    <property type="match status" value="1"/>
</dbReference>
<dbReference type="Gene3D" id="3.20.20.30">
    <property type="entry name" value="Luciferase-like domain"/>
    <property type="match status" value="1"/>
</dbReference>
<dbReference type="Proteomes" id="UP000182063">
    <property type="component" value="Chromosome"/>
</dbReference>
<proteinExistence type="predicted"/>
<protein>
    <submittedName>
        <fullName evidence="6">Monooxygenase</fullName>
    </submittedName>
</protein>
<dbReference type="GO" id="GO:0016705">
    <property type="term" value="F:oxidoreductase activity, acting on paired donors, with incorporation or reduction of molecular oxygen"/>
    <property type="evidence" value="ECO:0007669"/>
    <property type="project" value="InterPro"/>
</dbReference>
<evidence type="ECO:0000313" key="7">
    <source>
        <dbReference type="Proteomes" id="UP000182063"/>
    </source>
</evidence>
<dbReference type="SUPFAM" id="SSF51679">
    <property type="entry name" value="Bacterial luciferase-like"/>
    <property type="match status" value="1"/>
</dbReference>
<dbReference type="PANTHER" id="PTHR42847:SF4">
    <property type="entry name" value="ALKANESULFONATE MONOOXYGENASE-RELATED"/>
    <property type="match status" value="1"/>
</dbReference>
<feature type="domain" description="Luciferase-like" evidence="5">
    <location>
        <begin position="16"/>
        <end position="335"/>
    </location>
</feature>
<dbReference type="InterPro" id="IPR050172">
    <property type="entry name" value="SsuD_RutA_monooxygenase"/>
</dbReference>
<keyword evidence="4 6" id="KW-0503">Monooxygenase</keyword>
<dbReference type="STRING" id="1921510.BSL82_10860"/>
<name>A0A1L3ZZN2_9SPHN</name>
<organism evidence="6 7">
    <name type="scientific">Tardibacter chloracetimidivorans</name>
    <dbReference type="NCBI Taxonomy" id="1921510"/>
    <lineage>
        <taxon>Bacteria</taxon>
        <taxon>Pseudomonadati</taxon>
        <taxon>Pseudomonadota</taxon>
        <taxon>Alphaproteobacteria</taxon>
        <taxon>Sphingomonadales</taxon>
        <taxon>Sphingomonadaceae</taxon>
        <taxon>Tardibacter</taxon>
    </lineage>
</organism>
<dbReference type="InterPro" id="IPR011251">
    <property type="entry name" value="Luciferase-like_dom"/>
</dbReference>
<keyword evidence="1" id="KW-0285">Flavoprotein</keyword>
<evidence type="ECO:0000256" key="2">
    <source>
        <dbReference type="ARBA" id="ARBA00022643"/>
    </source>
</evidence>
<dbReference type="PANTHER" id="PTHR42847">
    <property type="entry name" value="ALKANESULFONATE MONOOXYGENASE"/>
    <property type="match status" value="1"/>
</dbReference>
<gene>
    <name evidence="6" type="ORF">BSL82_10860</name>
</gene>
<keyword evidence="7" id="KW-1185">Reference proteome</keyword>
<dbReference type="GO" id="GO:0004497">
    <property type="term" value="F:monooxygenase activity"/>
    <property type="evidence" value="ECO:0007669"/>
    <property type="project" value="UniProtKB-KW"/>
</dbReference>
<dbReference type="AlphaFoldDB" id="A0A1L3ZZN2"/>
<dbReference type="Pfam" id="PF00296">
    <property type="entry name" value="Bac_luciferase"/>
    <property type="match status" value="1"/>
</dbReference>
<reference evidence="7" key="1">
    <citation type="submission" date="2016-11" db="EMBL/GenBank/DDBJ databases">
        <title>Complete Genome Sequence of alachlor-degrading Sphingomonas sp. strain JJ-A5.</title>
        <authorList>
            <person name="Lee H."/>
            <person name="Ka J.-O."/>
        </authorList>
    </citation>
    <scope>NUCLEOTIDE SEQUENCE [LARGE SCALE GENOMIC DNA]</scope>
    <source>
        <strain evidence="7">JJ-A5</strain>
    </source>
</reference>
<sequence length="373" mass="41609">MNEATRVMHQGNAFKLGTFASNCASGLTITKHPDRWSGSWEDNLRLARMLDEAGIDFMLPIARWLGFGGETNFHGRVLETMTWSAGLLAVTRNISIVATMHTVATHPLVLARQIATIDEIGRGRAGLNIVAGWNDPEYRALGLRLPKDHETRYAYAQEWFEIVERLWSSSKPFDYNGKFFQLEGAYCDPRPVHGRPLIINAAGSSQGREFALRNADMLFTPVIELARSAREVSDLKQLASQAGRTIDVLTGCHIVCRPTEKEARDYAAQFMGDMVDNEAVDQLIRLQFAHAQSIPHDALALIRDRMAMGHGAYPLIGTPEQVTEGLIEIHRAGFSGSTFSFFDYNDDFPYFRDTVLPNLVQAGLREAQPHAFA</sequence>
<dbReference type="InterPro" id="IPR036661">
    <property type="entry name" value="Luciferase-like_sf"/>
</dbReference>
<keyword evidence="2" id="KW-0288">FMN</keyword>
<evidence type="ECO:0000313" key="6">
    <source>
        <dbReference type="EMBL" id="API61087.1"/>
    </source>
</evidence>
<keyword evidence="3" id="KW-0560">Oxidoreductase</keyword>